<dbReference type="EMBL" id="SNZV01000001">
    <property type="protein sequence ID" value="TDS17627.1"/>
    <property type="molecule type" value="Genomic_DNA"/>
</dbReference>
<comment type="caution">
    <text evidence="9">The sequence shown here is derived from an EMBL/GenBank/DDBJ whole genome shotgun (WGS) entry which is preliminary data.</text>
</comment>
<dbReference type="Pfam" id="PF02687">
    <property type="entry name" value="FtsX"/>
    <property type="match status" value="2"/>
</dbReference>
<keyword evidence="3 6" id="KW-0812">Transmembrane</keyword>
<feature type="transmembrane region" description="Helical" evidence="6">
    <location>
        <begin position="478"/>
        <end position="496"/>
    </location>
</feature>
<feature type="domain" description="ABC3 transporter permease C-terminal" evidence="7">
    <location>
        <begin position="263"/>
        <end position="381"/>
    </location>
</feature>
<protein>
    <submittedName>
        <fullName evidence="9">Putative ABC transport system permease protein</fullName>
    </submittedName>
</protein>
<name>A0A4R7DA03_9SPHI</name>
<dbReference type="Proteomes" id="UP000294752">
    <property type="component" value="Unassembled WGS sequence"/>
</dbReference>
<dbReference type="RefSeq" id="WP_133638723.1">
    <property type="nucleotide sequence ID" value="NZ_SNZV01000001.1"/>
</dbReference>
<dbReference type="PANTHER" id="PTHR30287:SF1">
    <property type="entry name" value="INNER MEMBRANE PROTEIN"/>
    <property type="match status" value="1"/>
</dbReference>
<comment type="subcellular location">
    <subcellularLocation>
        <location evidence="1">Cell membrane</location>
        <topology evidence="1">Multi-pass membrane protein</topology>
    </subcellularLocation>
</comment>
<evidence type="ECO:0000256" key="1">
    <source>
        <dbReference type="ARBA" id="ARBA00004651"/>
    </source>
</evidence>
<feature type="transmembrane region" description="Helical" evidence="6">
    <location>
        <begin position="353"/>
        <end position="375"/>
    </location>
</feature>
<keyword evidence="2" id="KW-1003">Cell membrane</keyword>
<keyword evidence="4 6" id="KW-1133">Transmembrane helix</keyword>
<evidence type="ECO:0000313" key="9">
    <source>
        <dbReference type="EMBL" id="TDS17627.1"/>
    </source>
</evidence>
<evidence type="ECO:0000256" key="6">
    <source>
        <dbReference type="SAM" id="Phobius"/>
    </source>
</evidence>
<feature type="transmembrane region" description="Helical" evidence="6">
    <location>
        <begin position="763"/>
        <end position="789"/>
    </location>
</feature>
<feature type="transmembrane region" description="Helical" evidence="6">
    <location>
        <begin position="801"/>
        <end position="826"/>
    </location>
</feature>
<dbReference type="InterPro" id="IPR038766">
    <property type="entry name" value="Membrane_comp_ABC_pdt"/>
</dbReference>
<sequence>MSWRWILLMAWRDSRRSRSRLFLYIASIILGISAFVAMDSFKSDLRRNIDSQAAELLGADLELSARTAPSKAATVLMDSITMLSEQAAKEERFVSMLRFSRRDESRLIQVRGLSSGYPFYGEVETQPKDAFQLLADPSVLLLENELMLQFDAQVGDSVQIGEKIFTIGGSILKMAGRTSFASSMAPSAVMSLEAMAQTALKQTGSRVEYFYYFKMPTSFPTETFIDEQEERFEETQLRVATVASTKENTGRSFADVTRFMQLVGFAALLLGAIGVSSAVHVYVQEKMVTVATLRCLGATAKKTFAIFFVQFACIGLIAGLCGAVLGILIQYLLPFVMQEFLPVALSASISWGAVLQGIFLGFSISVLFALLPLANVRRVSPLNTLRVVPDVPGRRFDGLQLSIYLLIILFLVVFSRLQLEDWIQTLFFVLGIVITFALLYGTASLLMFLVRRFFPRKWPYVWRQGLSNLFRPRNQTTIIMLSVGFGTALIAILFFVQDMLLTRVNLGNSADQANVVLFDIQPAQRPALKTLIEKQGLPVMEEVPIVTLQLSEINGHALHDVVADSTLGYSANAFKGEVRATYRDSLADSETLVAGKWVSEVTPLDTAQVSLEEGYAKRLGVKVGDTLLLNVQGLLMPAKVASFRRVDWNRFQTNFRMVFAKGSLEAAPQFYVFMTRTADESQSAGLQRDVVRTFPNVSIVDLHSLIAVLNELLDKIGFVIAFIGSFSIFTGIVVLLSSLLISKFQRLKENVLLRTLGATKKQIGYILLSEYLFLGLFAALTGILIAVIATNVLAAFVFEAVFVPSLLFIVLLLFGVTLITVLIGVFNSLGLLNKPTLTVLRAD</sequence>
<reference evidence="9 10" key="1">
    <citation type="submission" date="2019-03" db="EMBL/GenBank/DDBJ databases">
        <title>Genomic Encyclopedia of Type Strains, Phase III (KMG-III): the genomes of soil and plant-associated and newly described type strains.</title>
        <authorList>
            <person name="Whitman W."/>
        </authorList>
    </citation>
    <scope>NUCLEOTIDE SEQUENCE [LARGE SCALE GENOMIC DNA]</scope>
    <source>
        <strain evidence="9 10">CGMCC 1.12801</strain>
    </source>
</reference>
<dbReference type="GO" id="GO:0005886">
    <property type="term" value="C:plasma membrane"/>
    <property type="evidence" value="ECO:0007669"/>
    <property type="project" value="UniProtKB-SubCell"/>
</dbReference>
<feature type="transmembrane region" description="Helical" evidence="6">
    <location>
        <begin position="259"/>
        <end position="283"/>
    </location>
</feature>
<evidence type="ECO:0000256" key="2">
    <source>
        <dbReference type="ARBA" id="ARBA00022475"/>
    </source>
</evidence>
<keyword evidence="10" id="KW-1185">Reference proteome</keyword>
<dbReference type="InterPro" id="IPR003838">
    <property type="entry name" value="ABC3_permease_C"/>
</dbReference>
<proteinExistence type="predicted"/>
<feature type="domain" description="MacB-like periplasmic core" evidence="8">
    <location>
        <begin position="22"/>
        <end position="199"/>
    </location>
</feature>
<feature type="transmembrane region" description="Helical" evidence="6">
    <location>
        <begin position="304"/>
        <end position="333"/>
    </location>
</feature>
<evidence type="ECO:0000313" key="10">
    <source>
        <dbReference type="Proteomes" id="UP000294752"/>
    </source>
</evidence>
<dbReference type="Pfam" id="PF12704">
    <property type="entry name" value="MacB_PCD"/>
    <property type="match status" value="1"/>
</dbReference>
<feature type="transmembrane region" description="Helical" evidence="6">
    <location>
        <begin position="396"/>
        <end position="414"/>
    </location>
</feature>
<feature type="transmembrane region" description="Helical" evidence="6">
    <location>
        <begin position="21"/>
        <end position="38"/>
    </location>
</feature>
<evidence type="ECO:0000259" key="7">
    <source>
        <dbReference type="Pfam" id="PF02687"/>
    </source>
</evidence>
<feature type="transmembrane region" description="Helical" evidence="6">
    <location>
        <begin position="716"/>
        <end position="742"/>
    </location>
</feature>
<evidence type="ECO:0000256" key="4">
    <source>
        <dbReference type="ARBA" id="ARBA00022989"/>
    </source>
</evidence>
<feature type="transmembrane region" description="Helical" evidence="6">
    <location>
        <begin position="426"/>
        <end position="450"/>
    </location>
</feature>
<accession>A0A4R7DA03</accession>
<evidence type="ECO:0000256" key="5">
    <source>
        <dbReference type="ARBA" id="ARBA00023136"/>
    </source>
</evidence>
<dbReference type="InterPro" id="IPR025857">
    <property type="entry name" value="MacB_PCD"/>
</dbReference>
<gene>
    <name evidence="9" type="ORF">B0I21_101498</name>
</gene>
<keyword evidence="5 6" id="KW-0472">Membrane</keyword>
<evidence type="ECO:0000259" key="8">
    <source>
        <dbReference type="Pfam" id="PF12704"/>
    </source>
</evidence>
<dbReference type="PANTHER" id="PTHR30287">
    <property type="entry name" value="MEMBRANE COMPONENT OF PREDICTED ABC SUPERFAMILY METABOLITE UPTAKE TRANSPORTER"/>
    <property type="match status" value="1"/>
</dbReference>
<dbReference type="OrthoDB" id="9775544at2"/>
<evidence type="ECO:0000256" key="3">
    <source>
        <dbReference type="ARBA" id="ARBA00022692"/>
    </source>
</evidence>
<feature type="domain" description="ABC3 transporter permease C-terminal" evidence="7">
    <location>
        <begin position="722"/>
        <end position="835"/>
    </location>
</feature>
<organism evidence="9 10">
    <name type="scientific">Sphingobacterium paludis</name>
    <dbReference type="NCBI Taxonomy" id="1476465"/>
    <lineage>
        <taxon>Bacteria</taxon>
        <taxon>Pseudomonadati</taxon>
        <taxon>Bacteroidota</taxon>
        <taxon>Sphingobacteriia</taxon>
        <taxon>Sphingobacteriales</taxon>
        <taxon>Sphingobacteriaceae</taxon>
        <taxon>Sphingobacterium</taxon>
    </lineage>
</organism>
<dbReference type="AlphaFoldDB" id="A0A4R7DA03"/>